<protein>
    <submittedName>
        <fullName evidence="1">Uncharacterized protein</fullName>
    </submittedName>
</protein>
<evidence type="ECO:0000313" key="2">
    <source>
        <dbReference type="Proteomes" id="UP000567293"/>
    </source>
</evidence>
<reference evidence="1" key="1">
    <citation type="submission" date="2020-06" db="EMBL/GenBank/DDBJ databases">
        <title>Legume-microbial interactions unlock mineral nutrients during tropical forest succession.</title>
        <authorList>
            <person name="Epihov D.Z."/>
        </authorList>
    </citation>
    <scope>NUCLEOTIDE SEQUENCE [LARGE SCALE GENOMIC DNA]</scope>
    <source>
        <strain evidence="1">Pan2503</strain>
    </source>
</reference>
<organism evidence="1 2">
    <name type="scientific">Candidatus Acidiferrum panamense</name>
    <dbReference type="NCBI Taxonomy" id="2741543"/>
    <lineage>
        <taxon>Bacteria</taxon>
        <taxon>Pseudomonadati</taxon>
        <taxon>Acidobacteriota</taxon>
        <taxon>Terriglobia</taxon>
        <taxon>Candidatus Acidiferrales</taxon>
        <taxon>Candidatus Acidiferrum</taxon>
    </lineage>
</organism>
<accession>A0A7V8T0L3</accession>
<sequence length="60" mass="7020">MTTNPPQIVFNHIVAFEVSKEKLVVHTLPDDEQWTIDNKPQAVRRLIKAEIKRNRKKQLG</sequence>
<dbReference type="EMBL" id="JACDQQ010002843">
    <property type="protein sequence ID" value="MBA0089116.1"/>
    <property type="molecule type" value="Genomic_DNA"/>
</dbReference>
<keyword evidence="2" id="KW-1185">Reference proteome</keyword>
<evidence type="ECO:0000313" key="1">
    <source>
        <dbReference type="EMBL" id="MBA0089116.1"/>
    </source>
</evidence>
<gene>
    <name evidence="1" type="ORF">HRJ53_29350</name>
</gene>
<name>A0A7V8T0L3_9BACT</name>
<proteinExistence type="predicted"/>
<feature type="non-terminal residue" evidence="1">
    <location>
        <position position="60"/>
    </location>
</feature>
<dbReference type="AlphaFoldDB" id="A0A7V8T0L3"/>
<dbReference type="Proteomes" id="UP000567293">
    <property type="component" value="Unassembled WGS sequence"/>
</dbReference>
<comment type="caution">
    <text evidence="1">The sequence shown here is derived from an EMBL/GenBank/DDBJ whole genome shotgun (WGS) entry which is preliminary data.</text>
</comment>